<evidence type="ECO:0000259" key="6">
    <source>
        <dbReference type="Pfam" id="PF13458"/>
    </source>
</evidence>
<sequence>MGRFIKPKIKDYLQELKRKKMKRIHIDLKIKLIAMFMMIITWIVYELYHHSAMFFWFNSPIKIGVAVPMTGSGNQYSSEMLKGIHLKRDSINRKGGIHGRKVDIVIYDDKNDKSVAMKVASSFSLDNDILLVLGHYLSSTSIVAGNIYKKNGLPAITASATSSRVTFNNPWYFRVIPNNVYQAKYMAYILKTTIDSDRCILIHDKDEYGQDLARSFLNTTRHSGIHVDNIYAFHSKDHDINQIIDKIALKIIKKEKPGAIVMAVHAGEAIQLIFRLKDSGKDFIVIGPDSFSSSSFINRFKDYPKERAKIGYYTDNIYSVLPFMTHIPNSKALQFIDTYKSLYSSSPTWVAAAYHDAFGVALKAIERSEIKPADPIYINRRRVKDALFEFSNSEQSYPGVTGRIFFNIQGDTEKNLITAFYEKQNLVPCYAQYNPPGKMDYQQSTEQENAAFMDNELKGITHIVYSGIHFISINRVNISKKYFMPHFTCGLSINTISMPGMLNLSMHAIQLQYQALYFMKK</sequence>
<dbReference type="AlphaFoldDB" id="A0A1V1P4S4"/>
<keyword evidence="5" id="KW-1133">Transmembrane helix</keyword>
<protein>
    <recommendedName>
        <fullName evidence="6">Leucine-binding protein domain-containing protein</fullName>
    </recommendedName>
</protein>
<dbReference type="Gene3D" id="3.40.50.2300">
    <property type="match status" value="2"/>
</dbReference>
<feature type="transmembrane region" description="Helical" evidence="5">
    <location>
        <begin position="28"/>
        <end position="45"/>
    </location>
</feature>
<name>A0A1V1P4S4_9BACT</name>
<gene>
    <name evidence="7" type="ORF">OMM_03674</name>
</gene>
<accession>A0A1V1P4S4</accession>
<organism evidence="7 8">
    <name type="scientific">Candidatus Magnetoglobus multicellularis str. Araruama</name>
    <dbReference type="NCBI Taxonomy" id="890399"/>
    <lineage>
        <taxon>Bacteria</taxon>
        <taxon>Pseudomonadati</taxon>
        <taxon>Thermodesulfobacteriota</taxon>
        <taxon>Desulfobacteria</taxon>
        <taxon>Desulfobacterales</taxon>
        <taxon>Desulfobacteraceae</taxon>
        <taxon>Candidatus Magnetoglobus</taxon>
    </lineage>
</organism>
<dbReference type="InterPro" id="IPR028082">
    <property type="entry name" value="Peripla_BP_I"/>
</dbReference>
<comment type="caution">
    <text evidence="7">The sequence shown here is derived from an EMBL/GenBank/DDBJ whole genome shotgun (WGS) entry which is preliminary data.</text>
</comment>
<dbReference type="Proteomes" id="UP000189670">
    <property type="component" value="Unassembled WGS sequence"/>
</dbReference>
<evidence type="ECO:0000256" key="2">
    <source>
        <dbReference type="ARBA" id="ARBA00022448"/>
    </source>
</evidence>
<dbReference type="PRINTS" id="PR00337">
    <property type="entry name" value="LEUILEVALBP"/>
</dbReference>
<dbReference type="SUPFAM" id="SSF53822">
    <property type="entry name" value="Periplasmic binding protein-like I"/>
    <property type="match status" value="1"/>
</dbReference>
<comment type="similarity">
    <text evidence="1">Belongs to the leucine-binding protein family.</text>
</comment>
<evidence type="ECO:0000256" key="4">
    <source>
        <dbReference type="ARBA" id="ARBA00022970"/>
    </source>
</evidence>
<proteinExistence type="inferred from homology"/>
<dbReference type="InterPro" id="IPR028081">
    <property type="entry name" value="Leu-bd"/>
</dbReference>
<dbReference type="GO" id="GO:0006865">
    <property type="term" value="P:amino acid transport"/>
    <property type="evidence" value="ECO:0007669"/>
    <property type="project" value="UniProtKB-KW"/>
</dbReference>
<keyword evidence="5" id="KW-0812">Transmembrane</keyword>
<evidence type="ECO:0000313" key="8">
    <source>
        <dbReference type="Proteomes" id="UP000189670"/>
    </source>
</evidence>
<reference evidence="8" key="1">
    <citation type="submission" date="2012-11" db="EMBL/GenBank/DDBJ databases">
        <authorList>
            <person name="Lucero-Rivera Y.E."/>
            <person name="Tovar-Ramirez D."/>
        </authorList>
    </citation>
    <scope>NUCLEOTIDE SEQUENCE [LARGE SCALE GENOMIC DNA]</scope>
    <source>
        <strain evidence="8">Araruama</strain>
    </source>
</reference>
<dbReference type="PANTHER" id="PTHR47151">
    <property type="entry name" value="LEU/ILE/VAL-BINDING ABC TRANSPORTER SUBUNIT"/>
    <property type="match status" value="1"/>
</dbReference>
<feature type="domain" description="Leucine-binding protein" evidence="6">
    <location>
        <begin position="60"/>
        <end position="387"/>
    </location>
</feature>
<dbReference type="PANTHER" id="PTHR47151:SF2">
    <property type="entry name" value="AMINO ACID BINDING PROTEIN"/>
    <property type="match status" value="1"/>
</dbReference>
<evidence type="ECO:0000256" key="1">
    <source>
        <dbReference type="ARBA" id="ARBA00010062"/>
    </source>
</evidence>
<evidence type="ECO:0000256" key="3">
    <source>
        <dbReference type="ARBA" id="ARBA00022729"/>
    </source>
</evidence>
<keyword evidence="2" id="KW-0813">Transport</keyword>
<dbReference type="Pfam" id="PF13458">
    <property type="entry name" value="Peripla_BP_6"/>
    <property type="match status" value="1"/>
</dbReference>
<keyword evidence="4" id="KW-0029">Amino-acid transport</keyword>
<evidence type="ECO:0000313" key="7">
    <source>
        <dbReference type="EMBL" id="ETR69821.1"/>
    </source>
</evidence>
<keyword evidence="3" id="KW-0732">Signal</keyword>
<dbReference type="EMBL" id="ATBP01000549">
    <property type="protein sequence ID" value="ETR69821.1"/>
    <property type="molecule type" value="Genomic_DNA"/>
</dbReference>
<evidence type="ECO:0000256" key="5">
    <source>
        <dbReference type="SAM" id="Phobius"/>
    </source>
</evidence>
<dbReference type="InterPro" id="IPR000709">
    <property type="entry name" value="Leu_Ile_Val-bd"/>
</dbReference>
<keyword evidence="5" id="KW-0472">Membrane</keyword>